<evidence type="ECO:0000256" key="6">
    <source>
        <dbReference type="ARBA" id="ARBA00035188"/>
    </source>
</evidence>
<dbReference type="EMBL" id="ML170157">
    <property type="protein sequence ID" value="TDL28846.1"/>
    <property type="molecule type" value="Genomic_DNA"/>
</dbReference>
<dbReference type="VEuPathDB" id="FungiDB:BD410DRAFT_760526"/>
<evidence type="ECO:0000313" key="8">
    <source>
        <dbReference type="EMBL" id="TDL28846.1"/>
    </source>
</evidence>
<dbReference type="Pfam" id="PF05047">
    <property type="entry name" value="L51_S25_CI-B8"/>
    <property type="match status" value="1"/>
</dbReference>
<evidence type="ECO:0000256" key="1">
    <source>
        <dbReference type="ARBA" id="ARBA00004173"/>
    </source>
</evidence>
<comment type="subcellular location">
    <subcellularLocation>
        <location evidence="1">Mitochondrion</location>
    </subcellularLocation>
</comment>
<dbReference type="STRING" id="50990.A0A4Y7QN96"/>
<reference evidence="8 9" key="1">
    <citation type="submission" date="2018-06" db="EMBL/GenBank/DDBJ databases">
        <title>A transcriptomic atlas of mushroom development highlights an independent origin of complex multicellularity.</title>
        <authorList>
            <consortium name="DOE Joint Genome Institute"/>
            <person name="Krizsan K."/>
            <person name="Almasi E."/>
            <person name="Merenyi Z."/>
            <person name="Sahu N."/>
            <person name="Viragh M."/>
            <person name="Koszo T."/>
            <person name="Mondo S."/>
            <person name="Kiss B."/>
            <person name="Balint B."/>
            <person name="Kues U."/>
            <person name="Barry K."/>
            <person name="Hegedus J.C."/>
            <person name="Henrissat B."/>
            <person name="Johnson J."/>
            <person name="Lipzen A."/>
            <person name="Ohm R."/>
            <person name="Nagy I."/>
            <person name="Pangilinan J."/>
            <person name="Yan J."/>
            <person name="Xiong Y."/>
            <person name="Grigoriev I.V."/>
            <person name="Hibbett D.S."/>
            <person name="Nagy L.G."/>
        </authorList>
    </citation>
    <scope>NUCLEOTIDE SEQUENCE [LARGE SCALE GENOMIC DNA]</scope>
    <source>
        <strain evidence="8 9">SZMC22713</strain>
    </source>
</reference>
<dbReference type="PANTHER" id="PTHR21396:SF2">
    <property type="entry name" value="LARGE RIBOSOMAL SUBUNIT PROTEIN ML43"/>
    <property type="match status" value="1"/>
</dbReference>
<dbReference type="InterPro" id="IPR039927">
    <property type="entry name" value="Ribosomal_mL43"/>
</dbReference>
<keyword evidence="3" id="KW-0689">Ribosomal protein</keyword>
<evidence type="ECO:0000259" key="7">
    <source>
        <dbReference type="SMART" id="SM00916"/>
    </source>
</evidence>
<accession>A0A4Y7QN96</accession>
<dbReference type="PANTHER" id="PTHR21396">
    <property type="entry name" value="39S RIBOSOMAL PROTEIN L43"/>
    <property type="match status" value="1"/>
</dbReference>
<dbReference type="Gene3D" id="3.40.30.10">
    <property type="entry name" value="Glutaredoxin"/>
    <property type="match status" value="1"/>
</dbReference>
<dbReference type="GO" id="GO:0005762">
    <property type="term" value="C:mitochondrial large ribosomal subunit"/>
    <property type="evidence" value="ECO:0007669"/>
    <property type="project" value="TreeGrafter"/>
</dbReference>
<dbReference type="SUPFAM" id="SSF52833">
    <property type="entry name" value="Thioredoxin-like"/>
    <property type="match status" value="1"/>
</dbReference>
<evidence type="ECO:0000256" key="3">
    <source>
        <dbReference type="ARBA" id="ARBA00022980"/>
    </source>
</evidence>
<dbReference type="GO" id="GO:0003735">
    <property type="term" value="F:structural constituent of ribosome"/>
    <property type="evidence" value="ECO:0007669"/>
    <property type="project" value="InterPro"/>
</dbReference>
<dbReference type="OrthoDB" id="88at2759"/>
<dbReference type="Proteomes" id="UP000294933">
    <property type="component" value="Unassembled WGS sequence"/>
</dbReference>
<protein>
    <recommendedName>
        <fullName evidence="6">Large ribosomal subunit protein mL43</fullName>
    </recommendedName>
</protein>
<evidence type="ECO:0000256" key="2">
    <source>
        <dbReference type="ARBA" id="ARBA00006073"/>
    </source>
</evidence>
<sequence>MPRLPHRLPPTIPVKKSILVSRPANGHEVFIPQIRKLVFEYCDAWSSSANLRRYIFNHVESLARENPHVEVVVKERPSKHPIVRGFYLNNRDKVIGLKEFDVNQIQNKVQLLLDASGHKIVPLKRKTVVSTAESARGIWSGFHVQEPYRI</sequence>
<keyword evidence="9" id="KW-1185">Reference proteome</keyword>
<gene>
    <name evidence="8" type="ORF">BD410DRAFT_760526</name>
</gene>
<dbReference type="InterPro" id="IPR036249">
    <property type="entry name" value="Thioredoxin-like_sf"/>
</dbReference>
<evidence type="ECO:0000313" key="9">
    <source>
        <dbReference type="Proteomes" id="UP000294933"/>
    </source>
</evidence>
<dbReference type="AlphaFoldDB" id="A0A4Y7QN96"/>
<feature type="domain" description="Ribosomal protein/NADH dehydrogenase" evidence="7">
    <location>
        <begin position="44"/>
        <end position="116"/>
    </location>
</feature>
<comment type="similarity">
    <text evidence="2">Belongs to the mitochondrion-specific ribosomal protein mL43 family.</text>
</comment>
<proteinExistence type="inferred from homology"/>
<organism evidence="8 9">
    <name type="scientific">Rickenella mellea</name>
    <dbReference type="NCBI Taxonomy" id="50990"/>
    <lineage>
        <taxon>Eukaryota</taxon>
        <taxon>Fungi</taxon>
        <taxon>Dikarya</taxon>
        <taxon>Basidiomycota</taxon>
        <taxon>Agaricomycotina</taxon>
        <taxon>Agaricomycetes</taxon>
        <taxon>Hymenochaetales</taxon>
        <taxon>Rickenellaceae</taxon>
        <taxon>Rickenella</taxon>
    </lineage>
</organism>
<keyword evidence="4" id="KW-0496">Mitochondrion</keyword>
<evidence type="ECO:0000256" key="4">
    <source>
        <dbReference type="ARBA" id="ARBA00023128"/>
    </source>
</evidence>
<evidence type="ECO:0000256" key="5">
    <source>
        <dbReference type="ARBA" id="ARBA00023274"/>
    </source>
</evidence>
<keyword evidence="5" id="KW-0687">Ribonucleoprotein</keyword>
<dbReference type="SMART" id="SM00916">
    <property type="entry name" value="L51_S25_CI-B8"/>
    <property type="match status" value="1"/>
</dbReference>
<name>A0A4Y7QN96_9AGAM</name>
<dbReference type="InterPro" id="IPR007741">
    <property type="entry name" value="Ribosomal_mL43/mS25/NADH_DH"/>
</dbReference>
<dbReference type="GO" id="GO:0032543">
    <property type="term" value="P:mitochondrial translation"/>
    <property type="evidence" value="ECO:0007669"/>
    <property type="project" value="InterPro"/>
</dbReference>